<dbReference type="SUPFAM" id="SSF51735">
    <property type="entry name" value="NAD(P)-binding Rossmann-fold domains"/>
    <property type="match status" value="1"/>
</dbReference>
<evidence type="ECO:0000256" key="8">
    <source>
        <dbReference type="ARBA" id="ARBA00048731"/>
    </source>
</evidence>
<comment type="pathway">
    <text evidence="2 9">Amino-acid biosynthesis; L-serine biosynthesis; L-serine from 3-phospho-D-glycerate: step 1/3.</text>
</comment>
<dbReference type="OrthoDB" id="9793626at2"/>
<feature type="domain" description="ACT" evidence="10">
    <location>
        <begin position="453"/>
        <end position="525"/>
    </location>
</feature>
<evidence type="ECO:0000256" key="3">
    <source>
        <dbReference type="ARBA" id="ARBA00005854"/>
    </source>
</evidence>
<dbReference type="FunFam" id="3.30.70.260:FF:000008">
    <property type="entry name" value="D-3-phosphoglycerate dehydrogenase, chloroplastic"/>
    <property type="match status" value="1"/>
</dbReference>
<dbReference type="EMBL" id="SADE01000004">
    <property type="protein sequence ID" value="RVU34183.1"/>
    <property type="molecule type" value="Genomic_DNA"/>
</dbReference>
<dbReference type="InterPro" id="IPR006139">
    <property type="entry name" value="D-isomer_2_OHA_DH_cat_dom"/>
</dbReference>
<keyword evidence="5 9" id="KW-0560">Oxidoreductase</keyword>
<dbReference type="InterPro" id="IPR006236">
    <property type="entry name" value="PGDH"/>
</dbReference>
<dbReference type="GO" id="GO:0051287">
    <property type="term" value="F:NAD binding"/>
    <property type="evidence" value="ECO:0007669"/>
    <property type="project" value="UniProtKB-UniRule"/>
</dbReference>
<dbReference type="SUPFAM" id="SSF52283">
    <property type="entry name" value="Formate/glycerate dehydrogenase catalytic domain-like"/>
    <property type="match status" value="1"/>
</dbReference>
<evidence type="ECO:0000256" key="4">
    <source>
        <dbReference type="ARBA" id="ARBA00021582"/>
    </source>
</evidence>
<dbReference type="FunFam" id="3.30.1330.90:FF:000003">
    <property type="entry name" value="D-3-phosphoglycerate dehydrogenase"/>
    <property type="match status" value="1"/>
</dbReference>
<dbReference type="SUPFAM" id="SSF143548">
    <property type="entry name" value="Serine metabolism enzymes domain"/>
    <property type="match status" value="1"/>
</dbReference>
<sequence>MPKVLISDKISNRAVEIFQERGVEVDYKPGLSPDELKAIIGDYDGLAIRSATKVTPEVLDHAGNLKVVGRAGIGVDNVDQHAATAKGVVVMNTPFGNSITTAEHAISMMMACARQIPAANASTHAGKWEKSKFMGVELYGKVLGLLGAGNIGSIVADRAQGLKMRVIAFDPFMSPERAEEMGVERVDLDTLFARADFITIHTPLTDQTRNLLNASAFDKMKQGVRIVNCARGGIIDEAALRDALDAGKVAGAALDVFAQEPAKENVLFGRDDVVATPHLGASTEEAQENVAIQVAEQMADFLLTGAVTNALNMPSVSAEDAPRLKPYMKLAEQLGSFAGQVTETGIRRLVIEFEGHVAKLNTKPLVQAAIAGVLKPFSDAVNMVSAPVIARERGIEISEVKHDRPGDYQTLIKLTVESERFTRSVSGTLFGGDKPRIVDIKGIQVEAPFSDNMLYITNQDKPGLIGHLGTLFSTHGVNIASFHLGRTEAGGDAIALVELDSEMSDDVLAEISALPLVTQAKRVNF</sequence>
<protein>
    <recommendedName>
        <fullName evidence="4 9">D-3-phosphoglycerate dehydrogenase</fullName>
        <ecNumber evidence="9">1.1.1.95</ecNumber>
    </recommendedName>
</protein>
<keyword evidence="9" id="KW-0028">Amino-acid biosynthesis</keyword>
<dbReference type="Pfam" id="PF01842">
    <property type="entry name" value="ACT"/>
    <property type="match status" value="1"/>
</dbReference>
<evidence type="ECO:0000313" key="12">
    <source>
        <dbReference type="Proteomes" id="UP000287447"/>
    </source>
</evidence>
<reference evidence="12" key="1">
    <citation type="submission" date="2019-01" db="EMBL/GenBank/DDBJ databases">
        <title>Gri0909 isolated from a small marine red alga.</title>
        <authorList>
            <person name="Kim J."/>
            <person name="Jeong S.E."/>
            <person name="Jeon C.O."/>
        </authorList>
    </citation>
    <scope>NUCLEOTIDE SEQUENCE [LARGE SCALE GENOMIC DNA]</scope>
    <source>
        <strain evidence="12">Gri0909</strain>
    </source>
</reference>
<dbReference type="GO" id="GO:0004617">
    <property type="term" value="F:phosphoglycerate dehydrogenase activity"/>
    <property type="evidence" value="ECO:0007669"/>
    <property type="project" value="UniProtKB-UniRule"/>
</dbReference>
<keyword evidence="6 9" id="KW-0520">NAD</keyword>
<dbReference type="InterPro" id="IPR029009">
    <property type="entry name" value="ASB_dom_sf"/>
</dbReference>
<dbReference type="SUPFAM" id="SSF55021">
    <property type="entry name" value="ACT-like"/>
    <property type="match status" value="1"/>
</dbReference>
<comment type="similarity">
    <text evidence="3 9">Belongs to the D-isomer specific 2-hydroxyacid dehydrogenase family.</text>
</comment>
<accession>A0A437QHZ4</accession>
<dbReference type="Pfam" id="PF00389">
    <property type="entry name" value="2-Hacid_dh"/>
    <property type="match status" value="1"/>
</dbReference>
<dbReference type="EC" id="1.1.1.95" evidence="9"/>
<dbReference type="PROSITE" id="PS00670">
    <property type="entry name" value="D_2_HYDROXYACID_DH_2"/>
    <property type="match status" value="1"/>
</dbReference>
<dbReference type="RefSeq" id="WP_127768213.1">
    <property type="nucleotide sequence ID" value="NZ_SADE01000004.1"/>
</dbReference>
<evidence type="ECO:0000256" key="5">
    <source>
        <dbReference type="ARBA" id="ARBA00023002"/>
    </source>
</evidence>
<evidence type="ECO:0000256" key="9">
    <source>
        <dbReference type="RuleBase" id="RU363003"/>
    </source>
</evidence>
<dbReference type="InterPro" id="IPR029753">
    <property type="entry name" value="D-isomer_DH_CS"/>
</dbReference>
<name>A0A437QHZ4_9PROT</name>
<dbReference type="CDD" id="cd04902">
    <property type="entry name" value="ACT_3PGDH-xct"/>
    <property type="match status" value="1"/>
</dbReference>
<evidence type="ECO:0000256" key="7">
    <source>
        <dbReference type="ARBA" id="ARBA00048126"/>
    </source>
</evidence>
<dbReference type="Proteomes" id="UP000287447">
    <property type="component" value="Unassembled WGS sequence"/>
</dbReference>
<dbReference type="FunFam" id="3.40.50.720:FF:000021">
    <property type="entry name" value="D-3-phosphoglycerate dehydrogenase"/>
    <property type="match status" value="1"/>
</dbReference>
<dbReference type="NCBIfam" id="TIGR01327">
    <property type="entry name" value="PGDH"/>
    <property type="match status" value="1"/>
</dbReference>
<dbReference type="InterPro" id="IPR006140">
    <property type="entry name" value="D-isomer_DH_NAD-bd"/>
</dbReference>
<proteinExistence type="inferred from homology"/>
<evidence type="ECO:0000313" key="11">
    <source>
        <dbReference type="EMBL" id="RVU34183.1"/>
    </source>
</evidence>
<dbReference type="InterPro" id="IPR045626">
    <property type="entry name" value="PGDH_ASB_dom"/>
</dbReference>
<evidence type="ECO:0000256" key="2">
    <source>
        <dbReference type="ARBA" id="ARBA00005216"/>
    </source>
</evidence>
<evidence type="ECO:0000256" key="6">
    <source>
        <dbReference type="ARBA" id="ARBA00023027"/>
    </source>
</evidence>
<organism evidence="11 12">
    <name type="scientific">Hwanghaeella grinnelliae</name>
    <dbReference type="NCBI Taxonomy" id="2500179"/>
    <lineage>
        <taxon>Bacteria</taxon>
        <taxon>Pseudomonadati</taxon>
        <taxon>Pseudomonadota</taxon>
        <taxon>Alphaproteobacteria</taxon>
        <taxon>Rhodospirillales</taxon>
        <taxon>Rhodospirillaceae</taxon>
        <taxon>Hwanghaeella</taxon>
    </lineage>
</organism>
<dbReference type="Gene3D" id="3.30.1330.90">
    <property type="entry name" value="D-3-phosphoglycerate dehydrogenase, domain 3"/>
    <property type="match status" value="1"/>
</dbReference>
<comment type="function">
    <text evidence="1">Catalyzes the reversible oxidation of 3-phospho-D-glycerate to 3-phosphonooxypyruvate, the first step of the phosphorylated L-serine biosynthesis pathway. Also catalyzes the reversible oxidation of 2-hydroxyglutarate to 2-oxoglutarate.</text>
</comment>
<dbReference type="InterPro" id="IPR002912">
    <property type="entry name" value="ACT_dom"/>
</dbReference>
<dbReference type="CDD" id="cd12173">
    <property type="entry name" value="PGDH_4"/>
    <property type="match status" value="1"/>
</dbReference>
<dbReference type="Pfam" id="PF19304">
    <property type="entry name" value="PGDH_inter"/>
    <property type="match status" value="1"/>
</dbReference>
<dbReference type="GO" id="GO:0006564">
    <property type="term" value="P:L-serine biosynthetic process"/>
    <property type="evidence" value="ECO:0007669"/>
    <property type="project" value="UniProtKB-UniRule"/>
</dbReference>
<evidence type="ECO:0000259" key="10">
    <source>
        <dbReference type="PROSITE" id="PS51671"/>
    </source>
</evidence>
<keyword evidence="12" id="KW-1185">Reference proteome</keyword>
<dbReference type="AlphaFoldDB" id="A0A437QHZ4"/>
<dbReference type="PROSITE" id="PS00671">
    <property type="entry name" value="D_2_HYDROXYACID_DH_3"/>
    <property type="match status" value="1"/>
</dbReference>
<dbReference type="PANTHER" id="PTHR42938:SF47">
    <property type="entry name" value="HYDROXYPYRUVATE REDUCTASE"/>
    <property type="match status" value="1"/>
</dbReference>
<evidence type="ECO:0000256" key="1">
    <source>
        <dbReference type="ARBA" id="ARBA00003800"/>
    </source>
</evidence>
<dbReference type="Gene3D" id="3.40.50.720">
    <property type="entry name" value="NAD(P)-binding Rossmann-like Domain"/>
    <property type="match status" value="2"/>
</dbReference>
<dbReference type="InterPro" id="IPR036291">
    <property type="entry name" value="NAD(P)-bd_dom_sf"/>
</dbReference>
<keyword evidence="9" id="KW-0718">Serine biosynthesis</keyword>
<dbReference type="Gene3D" id="3.30.70.260">
    <property type="match status" value="1"/>
</dbReference>
<dbReference type="UniPathway" id="UPA00135">
    <property type="reaction ID" value="UER00196"/>
</dbReference>
<dbReference type="PROSITE" id="PS51671">
    <property type="entry name" value="ACT"/>
    <property type="match status" value="1"/>
</dbReference>
<comment type="catalytic activity">
    <reaction evidence="8 9">
        <text>(2R)-3-phosphoglycerate + NAD(+) = 3-phosphooxypyruvate + NADH + H(+)</text>
        <dbReference type="Rhea" id="RHEA:12641"/>
        <dbReference type="ChEBI" id="CHEBI:15378"/>
        <dbReference type="ChEBI" id="CHEBI:18110"/>
        <dbReference type="ChEBI" id="CHEBI:57540"/>
        <dbReference type="ChEBI" id="CHEBI:57945"/>
        <dbReference type="ChEBI" id="CHEBI:58272"/>
        <dbReference type="EC" id="1.1.1.95"/>
    </reaction>
</comment>
<dbReference type="InterPro" id="IPR045865">
    <property type="entry name" value="ACT-like_dom_sf"/>
</dbReference>
<dbReference type="Pfam" id="PF02826">
    <property type="entry name" value="2-Hacid_dh_C"/>
    <property type="match status" value="1"/>
</dbReference>
<comment type="caution">
    <text evidence="11">The sequence shown here is derived from an EMBL/GenBank/DDBJ whole genome shotgun (WGS) entry which is preliminary data.</text>
</comment>
<gene>
    <name evidence="11" type="ORF">EOI86_24035</name>
</gene>
<dbReference type="PANTHER" id="PTHR42938">
    <property type="entry name" value="FORMATE DEHYDROGENASE 1"/>
    <property type="match status" value="1"/>
</dbReference>
<comment type="catalytic activity">
    <reaction evidence="7">
        <text>(R)-2-hydroxyglutarate + NAD(+) = 2-oxoglutarate + NADH + H(+)</text>
        <dbReference type="Rhea" id="RHEA:49612"/>
        <dbReference type="ChEBI" id="CHEBI:15378"/>
        <dbReference type="ChEBI" id="CHEBI:15801"/>
        <dbReference type="ChEBI" id="CHEBI:16810"/>
        <dbReference type="ChEBI" id="CHEBI:57540"/>
        <dbReference type="ChEBI" id="CHEBI:57945"/>
        <dbReference type="EC" id="1.1.1.399"/>
    </reaction>
</comment>